<keyword evidence="3" id="KW-0378">Hydrolase</keyword>
<dbReference type="CDD" id="cd03385">
    <property type="entry name" value="PAP2_BcrC_like"/>
    <property type="match status" value="1"/>
</dbReference>
<name>A0ABS4JEM9_9BACL</name>
<feature type="transmembrane region" description="Helical" evidence="1">
    <location>
        <begin position="150"/>
        <end position="168"/>
    </location>
</feature>
<keyword evidence="1" id="KW-0812">Transmembrane</keyword>
<dbReference type="PANTHER" id="PTHR14969">
    <property type="entry name" value="SPHINGOSINE-1-PHOSPHATE PHOSPHOHYDROLASE"/>
    <property type="match status" value="1"/>
</dbReference>
<gene>
    <name evidence="3" type="ORF">J2Z69_001172</name>
</gene>
<dbReference type="InterPro" id="IPR033879">
    <property type="entry name" value="UPP_Pase"/>
</dbReference>
<dbReference type="RefSeq" id="WP_209859938.1">
    <property type="nucleotide sequence ID" value="NZ_JAGGLD010000001.1"/>
</dbReference>
<evidence type="ECO:0000256" key="1">
    <source>
        <dbReference type="SAM" id="Phobius"/>
    </source>
</evidence>
<feature type="transmembrane region" description="Helical" evidence="1">
    <location>
        <begin position="127"/>
        <end position="144"/>
    </location>
</feature>
<evidence type="ECO:0000313" key="3">
    <source>
        <dbReference type="EMBL" id="MBP2000153.1"/>
    </source>
</evidence>
<dbReference type="PANTHER" id="PTHR14969:SF58">
    <property type="entry name" value="UNDECAPRENYL-DIPHOSPHATASE BCRC"/>
    <property type="match status" value="1"/>
</dbReference>
<dbReference type="InterPro" id="IPR000326">
    <property type="entry name" value="PAP2/HPO"/>
</dbReference>
<proteinExistence type="predicted"/>
<keyword evidence="1" id="KW-1133">Transmembrane helix</keyword>
<protein>
    <submittedName>
        <fullName evidence="3">Undecaprenyl-diphosphatase</fullName>
        <ecNumber evidence="3">3.6.1.27</ecNumber>
    </submittedName>
</protein>
<keyword evidence="1" id="KW-0472">Membrane</keyword>
<evidence type="ECO:0000313" key="4">
    <source>
        <dbReference type="Proteomes" id="UP001519288"/>
    </source>
</evidence>
<reference evidence="3 4" key="1">
    <citation type="submission" date="2021-03" db="EMBL/GenBank/DDBJ databases">
        <title>Genomic Encyclopedia of Type Strains, Phase IV (KMG-IV): sequencing the most valuable type-strain genomes for metagenomic binning, comparative biology and taxonomic classification.</title>
        <authorList>
            <person name="Goeker M."/>
        </authorList>
    </citation>
    <scope>NUCLEOTIDE SEQUENCE [LARGE SCALE GENOMIC DNA]</scope>
    <source>
        <strain evidence="3 4">DSM 26806</strain>
    </source>
</reference>
<feature type="transmembrane region" description="Helical" evidence="1">
    <location>
        <begin position="100"/>
        <end position="120"/>
    </location>
</feature>
<organism evidence="3 4">
    <name type="scientific">Paenibacillus shirakamiensis</name>
    <dbReference type="NCBI Taxonomy" id="1265935"/>
    <lineage>
        <taxon>Bacteria</taxon>
        <taxon>Bacillati</taxon>
        <taxon>Bacillota</taxon>
        <taxon>Bacilli</taxon>
        <taxon>Bacillales</taxon>
        <taxon>Paenibacillaceae</taxon>
        <taxon>Paenibacillus</taxon>
    </lineage>
</organism>
<dbReference type="SUPFAM" id="SSF48317">
    <property type="entry name" value="Acid phosphatase/Vanadium-dependent haloperoxidase"/>
    <property type="match status" value="1"/>
</dbReference>
<comment type="caution">
    <text evidence="3">The sequence shown here is derived from an EMBL/GenBank/DDBJ whole genome shotgun (WGS) entry which is preliminary data.</text>
</comment>
<dbReference type="SMART" id="SM00014">
    <property type="entry name" value="acidPPc"/>
    <property type="match status" value="1"/>
</dbReference>
<accession>A0ABS4JEM9</accession>
<dbReference type="Proteomes" id="UP001519288">
    <property type="component" value="Unassembled WGS sequence"/>
</dbReference>
<feature type="domain" description="Phosphatidic acid phosphatase type 2/haloperoxidase" evidence="2">
    <location>
        <begin position="59"/>
        <end position="165"/>
    </location>
</feature>
<dbReference type="InterPro" id="IPR036938">
    <property type="entry name" value="PAP2/HPO_sf"/>
</dbReference>
<dbReference type="Pfam" id="PF01569">
    <property type="entry name" value="PAP2"/>
    <property type="match status" value="1"/>
</dbReference>
<sequence length="211" mass="23961">MSLSNLDYLIFQKINELGYTLTFLNPLMIFFASYAQYIFFLGVILYWFTRGKAQRMMTLQACISAIMALICSGVIGHFFYRDRPFVHHAVLQLIPHPANASFPSDHAIGAFVIATSIWIFRKKEGGAWLILASGIAFSRVWTGVHYLSDVIGGALIGIAVAYVVHALTQRSIRIQHIFQQVIIGYQKLEHRLWPSYEKSSKELFKNKKKGA</sequence>
<dbReference type="EC" id="3.6.1.27" evidence="3"/>
<evidence type="ECO:0000259" key="2">
    <source>
        <dbReference type="SMART" id="SM00014"/>
    </source>
</evidence>
<dbReference type="EMBL" id="JAGGLD010000001">
    <property type="protein sequence ID" value="MBP2000153.1"/>
    <property type="molecule type" value="Genomic_DNA"/>
</dbReference>
<dbReference type="GO" id="GO:0050380">
    <property type="term" value="F:undecaprenyl-diphosphatase activity"/>
    <property type="evidence" value="ECO:0007669"/>
    <property type="project" value="UniProtKB-EC"/>
</dbReference>
<keyword evidence="4" id="KW-1185">Reference proteome</keyword>
<feature type="transmembrane region" description="Helical" evidence="1">
    <location>
        <begin position="61"/>
        <end position="80"/>
    </location>
</feature>
<feature type="transmembrane region" description="Helical" evidence="1">
    <location>
        <begin position="27"/>
        <end position="49"/>
    </location>
</feature>
<dbReference type="Gene3D" id="1.20.144.10">
    <property type="entry name" value="Phosphatidic acid phosphatase type 2/haloperoxidase"/>
    <property type="match status" value="1"/>
</dbReference>